<evidence type="ECO:0000256" key="14">
    <source>
        <dbReference type="PROSITE-ProRule" id="PRU00076"/>
    </source>
</evidence>
<evidence type="ECO:0000256" key="16">
    <source>
        <dbReference type="PROSITE-ProRule" id="PRU00461"/>
    </source>
</evidence>
<dbReference type="InterPro" id="IPR051221">
    <property type="entry name" value="LDLR-related"/>
</dbReference>
<feature type="disulfide bond" evidence="15">
    <location>
        <begin position="66"/>
        <end position="81"/>
    </location>
</feature>
<feature type="domain" description="EGF-like" evidence="18">
    <location>
        <begin position="161"/>
        <end position="198"/>
    </location>
</feature>
<dbReference type="PROSITE" id="PS50026">
    <property type="entry name" value="EGF_3"/>
    <property type="match status" value="2"/>
</dbReference>
<dbReference type="EMBL" id="BPLR01014256">
    <property type="protein sequence ID" value="GIY67583.1"/>
    <property type="molecule type" value="Genomic_DNA"/>
</dbReference>
<evidence type="ECO:0000256" key="17">
    <source>
        <dbReference type="SAM" id="Phobius"/>
    </source>
</evidence>
<evidence type="ECO:0000259" key="18">
    <source>
        <dbReference type="PROSITE" id="PS50026"/>
    </source>
</evidence>
<dbReference type="Pfam" id="PF00057">
    <property type="entry name" value="Ldl_recept_a"/>
    <property type="match status" value="9"/>
</dbReference>
<dbReference type="PROSITE" id="PS01209">
    <property type="entry name" value="LDLRA_1"/>
    <property type="match status" value="6"/>
</dbReference>
<keyword evidence="11 14" id="KW-1015">Disulfide bond</keyword>
<dbReference type="FunFam" id="4.10.400.10:FF:000002">
    <property type="entry name" value="Low-density lipoprotein receptor-related protein 1"/>
    <property type="match status" value="1"/>
</dbReference>
<comment type="caution">
    <text evidence="14">Lacks conserved residue(s) required for the propagation of feature annotation.</text>
</comment>
<evidence type="ECO:0000256" key="6">
    <source>
        <dbReference type="ARBA" id="ARBA00022692"/>
    </source>
</evidence>
<keyword evidence="9 17" id="KW-1133">Transmembrane helix</keyword>
<keyword evidence="10 17" id="KW-0472">Membrane</keyword>
<keyword evidence="3" id="KW-1003">Cell membrane</keyword>
<dbReference type="SMART" id="SM00135">
    <property type="entry name" value="LY"/>
    <property type="match status" value="13"/>
</dbReference>
<feature type="disulfide bond" evidence="15">
    <location>
        <begin position="924"/>
        <end position="939"/>
    </location>
</feature>
<gene>
    <name evidence="19" type="primary">yl</name>
    <name evidence="19" type="ORF">CEXT_782721</name>
</gene>
<keyword evidence="12 19" id="KW-0675">Receptor</keyword>
<dbReference type="GO" id="GO:0042562">
    <property type="term" value="F:hormone binding"/>
    <property type="evidence" value="ECO:0007669"/>
    <property type="project" value="TreeGrafter"/>
</dbReference>
<feature type="disulfide bond" evidence="15">
    <location>
        <begin position="54"/>
        <end position="72"/>
    </location>
</feature>
<feature type="repeat" description="LDL-receptor class B" evidence="16">
    <location>
        <begin position="1417"/>
        <end position="1459"/>
    </location>
</feature>
<dbReference type="Pfam" id="PF07645">
    <property type="entry name" value="EGF_CA"/>
    <property type="match status" value="1"/>
</dbReference>
<dbReference type="PANTHER" id="PTHR22722">
    <property type="entry name" value="LOW-DENSITY LIPOPROTEIN RECEPTOR-RELATED PROTEIN 2-RELATED"/>
    <property type="match status" value="1"/>
</dbReference>
<feature type="disulfide bond" evidence="15">
    <location>
        <begin position="865"/>
        <end position="877"/>
    </location>
</feature>
<dbReference type="SMART" id="SM00179">
    <property type="entry name" value="EGF_CA"/>
    <property type="match status" value="5"/>
</dbReference>
<evidence type="ECO:0000256" key="13">
    <source>
        <dbReference type="ARBA" id="ARBA00023180"/>
    </source>
</evidence>
<name>A0AAV4VC04_CAEEX</name>
<feature type="disulfide bond" evidence="14">
    <location>
        <begin position="165"/>
        <end position="175"/>
    </location>
</feature>
<evidence type="ECO:0000256" key="9">
    <source>
        <dbReference type="ARBA" id="ARBA00022989"/>
    </source>
</evidence>
<evidence type="ECO:0000256" key="1">
    <source>
        <dbReference type="ARBA" id="ARBA00004251"/>
    </source>
</evidence>
<dbReference type="Gene3D" id="4.10.400.10">
    <property type="entry name" value="Low-density Lipoprotein Receptor"/>
    <property type="match status" value="11"/>
</dbReference>
<dbReference type="SMART" id="SM00192">
    <property type="entry name" value="LDLa"/>
    <property type="match status" value="11"/>
</dbReference>
<dbReference type="InterPro" id="IPR002172">
    <property type="entry name" value="LDrepeatLR_classA_rpt"/>
</dbReference>
<dbReference type="GO" id="GO:0005509">
    <property type="term" value="F:calcium ion binding"/>
    <property type="evidence" value="ECO:0007669"/>
    <property type="project" value="InterPro"/>
</dbReference>
<feature type="disulfide bond" evidence="15">
    <location>
        <begin position="87"/>
        <end position="99"/>
    </location>
</feature>
<dbReference type="GO" id="GO:0016324">
    <property type="term" value="C:apical plasma membrane"/>
    <property type="evidence" value="ECO:0007669"/>
    <property type="project" value="TreeGrafter"/>
</dbReference>
<evidence type="ECO:0000256" key="5">
    <source>
        <dbReference type="ARBA" id="ARBA00022583"/>
    </source>
</evidence>
<dbReference type="CDD" id="cd00112">
    <property type="entry name" value="LDLa"/>
    <property type="match status" value="11"/>
</dbReference>
<dbReference type="InterPro" id="IPR000742">
    <property type="entry name" value="EGF"/>
</dbReference>
<feature type="repeat" description="LDL-receptor class B" evidence="16">
    <location>
        <begin position="336"/>
        <end position="380"/>
    </location>
</feature>
<dbReference type="Proteomes" id="UP001054945">
    <property type="component" value="Unassembled WGS sequence"/>
</dbReference>
<evidence type="ECO:0000256" key="11">
    <source>
        <dbReference type="ARBA" id="ARBA00023157"/>
    </source>
</evidence>
<feature type="repeat" description="LDL-receptor class B" evidence="16">
    <location>
        <begin position="381"/>
        <end position="423"/>
    </location>
</feature>
<dbReference type="InterPro" id="IPR023415">
    <property type="entry name" value="LDLR_class-A_CS"/>
</dbReference>
<dbReference type="Pfam" id="PF00058">
    <property type="entry name" value="Ldl_recept_b"/>
    <property type="match status" value="4"/>
</dbReference>
<dbReference type="InterPro" id="IPR036055">
    <property type="entry name" value="LDL_receptor-like_sf"/>
</dbReference>
<accession>A0AAV4VC04</accession>
<dbReference type="SUPFAM" id="SSF57184">
    <property type="entry name" value="Growth factor receptor domain"/>
    <property type="match status" value="1"/>
</dbReference>
<comment type="caution">
    <text evidence="19">The sequence shown here is derived from an EMBL/GenBank/DDBJ whole genome shotgun (WGS) entry which is preliminary data.</text>
</comment>
<feature type="disulfide bond" evidence="14">
    <location>
        <begin position="1579"/>
        <end position="1588"/>
    </location>
</feature>
<evidence type="ECO:0000256" key="2">
    <source>
        <dbReference type="ARBA" id="ARBA00009939"/>
    </source>
</evidence>
<evidence type="ECO:0000256" key="15">
    <source>
        <dbReference type="PROSITE-ProRule" id="PRU00124"/>
    </source>
</evidence>
<dbReference type="InterPro" id="IPR049883">
    <property type="entry name" value="NOTCH1_EGF-like"/>
</dbReference>
<dbReference type="PANTHER" id="PTHR22722:SF14">
    <property type="entry name" value="MEGALIN, ISOFORM A"/>
    <property type="match status" value="1"/>
</dbReference>
<dbReference type="InterPro" id="IPR001881">
    <property type="entry name" value="EGF-like_Ca-bd_dom"/>
</dbReference>
<dbReference type="SUPFAM" id="SSF57196">
    <property type="entry name" value="EGF/Laminin"/>
    <property type="match status" value="4"/>
</dbReference>
<dbReference type="PRINTS" id="PR00261">
    <property type="entry name" value="LDLRECEPTOR"/>
</dbReference>
<reference evidence="19 20" key="1">
    <citation type="submission" date="2021-06" db="EMBL/GenBank/DDBJ databases">
        <title>Caerostris extrusa draft genome.</title>
        <authorList>
            <person name="Kono N."/>
            <person name="Arakawa K."/>
        </authorList>
    </citation>
    <scope>NUCLEOTIDE SEQUENCE [LARGE SCALE GENOMIC DNA]</scope>
</reference>
<evidence type="ECO:0000256" key="7">
    <source>
        <dbReference type="ARBA" id="ARBA00022729"/>
    </source>
</evidence>
<evidence type="ECO:0000256" key="4">
    <source>
        <dbReference type="ARBA" id="ARBA00022536"/>
    </source>
</evidence>
<keyword evidence="8" id="KW-0677">Repeat</keyword>
<dbReference type="Gene3D" id="2.120.10.30">
    <property type="entry name" value="TolB, C-terminal domain"/>
    <property type="match status" value="3"/>
</dbReference>
<evidence type="ECO:0000256" key="12">
    <source>
        <dbReference type="ARBA" id="ARBA00023170"/>
    </source>
</evidence>
<dbReference type="SMART" id="SM00181">
    <property type="entry name" value="EGF"/>
    <property type="match status" value="8"/>
</dbReference>
<dbReference type="FunFam" id="4.10.400.10:FF:000034">
    <property type="entry name" value="Low-density lipoprotein receptor-related protein 2"/>
    <property type="match status" value="2"/>
</dbReference>
<protein>
    <submittedName>
        <fullName evidence="19">Vitellogenin receptor</fullName>
    </submittedName>
</protein>
<feature type="disulfide bond" evidence="15">
    <location>
        <begin position="905"/>
        <end position="917"/>
    </location>
</feature>
<feature type="disulfide bond" evidence="15">
    <location>
        <begin position="986"/>
        <end position="998"/>
    </location>
</feature>
<dbReference type="PROSITE" id="PS00022">
    <property type="entry name" value="EGF_1"/>
    <property type="match status" value="1"/>
</dbReference>
<keyword evidence="5" id="KW-0254">Endocytosis</keyword>
<feature type="disulfide bond" evidence="15">
    <location>
        <begin position="964"/>
        <end position="979"/>
    </location>
</feature>
<feature type="non-terminal residue" evidence="19">
    <location>
        <position position="1"/>
    </location>
</feature>
<evidence type="ECO:0000256" key="8">
    <source>
        <dbReference type="ARBA" id="ARBA00022737"/>
    </source>
</evidence>
<keyword evidence="13" id="KW-0325">Glycoprotein</keyword>
<feature type="disulfide bond" evidence="15">
    <location>
        <begin position="28"/>
        <end position="43"/>
    </location>
</feature>
<keyword evidence="20" id="KW-1185">Reference proteome</keyword>
<feature type="disulfide bond" evidence="15">
    <location>
        <begin position="993"/>
        <end position="1011"/>
    </location>
</feature>
<keyword evidence="7" id="KW-0732">Signal</keyword>
<proteinExistence type="inferred from homology"/>
<feature type="repeat" description="LDL-receptor class B" evidence="16">
    <location>
        <begin position="244"/>
        <end position="292"/>
    </location>
</feature>
<dbReference type="InterPro" id="IPR009030">
    <property type="entry name" value="Growth_fac_rcpt_cys_sf"/>
</dbReference>
<dbReference type="Gene3D" id="2.10.25.10">
    <property type="entry name" value="Laminin"/>
    <property type="match status" value="5"/>
</dbReference>
<evidence type="ECO:0000256" key="3">
    <source>
        <dbReference type="ARBA" id="ARBA00022475"/>
    </source>
</evidence>
<dbReference type="PROSITE" id="PS50068">
    <property type="entry name" value="LDLRA_2"/>
    <property type="match status" value="11"/>
</dbReference>
<dbReference type="PROSITE" id="PS00010">
    <property type="entry name" value="ASX_HYDROXYL"/>
    <property type="match status" value="2"/>
</dbReference>
<dbReference type="CDD" id="cd00054">
    <property type="entry name" value="EGF_CA"/>
    <property type="match status" value="2"/>
</dbReference>
<dbReference type="FunFam" id="2.120.10.30:FF:000241">
    <property type="entry name" value="Low-density lipoprotein receptor-related protein 6"/>
    <property type="match status" value="2"/>
</dbReference>
<feature type="disulfide bond" evidence="15">
    <location>
        <begin position="912"/>
        <end position="930"/>
    </location>
</feature>
<dbReference type="FunFam" id="2.10.25.10:FF:000009">
    <property type="entry name" value="Low-density lipoprotein receptor isoform 1"/>
    <property type="match status" value="2"/>
</dbReference>
<dbReference type="SUPFAM" id="SSF63825">
    <property type="entry name" value="YWTD domain"/>
    <property type="match status" value="3"/>
</dbReference>
<feature type="disulfide bond" evidence="15">
    <location>
        <begin position="1047"/>
        <end position="1062"/>
    </location>
</feature>
<feature type="disulfide bond" evidence="15">
    <location>
        <begin position="94"/>
        <end position="112"/>
    </location>
</feature>
<feature type="domain" description="EGF-like" evidence="18">
    <location>
        <begin position="1553"/>
        <end position="1589"/>
    </location>
</feature>
<dbReference type="GO" id="GO:0006898">
    <property type="term" value="P:receptor-mediated endocytosis"/>
    <property type="evidence" value="ECO:0007669"/>
    <property type="project" value="TreeGrafter"/>
</dbReference>
<feature type="disulfide bond" evidence="15">
    <location>
        <begin position="872"/>
        <end position="890"/>
    </location>
</feature>
<comment type="similarity">
    <text evidence="2">Belongs to the LDLR family.</text>
</comment>
<dbReference type="InterPro" id="IPR000033">
    <property type="entry name" value="LDLR_classB_rpt"/>
</dbReference>
<evidence type="ECO:0000256" key="10">
    <source>
        <dbReference type="ARBA" id="ARBA00023136"/>
    </source>
</evidence>
<dbReference type="InterPro" id="IPR000152">
    <property type="entry name" value="EGF-type_Asp/Asn_hydroxyl_site"/>
</dbReference>
<dbReference type="SUPFAM" id="SSF57424">
    <property type="entry name" value="LDL receptor-like module"/>
    <property type="match status" value="10"/>
</dbReference>
<feature type="disulfide bond" evidence="15">
    <location>
        <begin position="952"/>
        <end position="970"/>
    </location>
</feature>
<feature type="disulfide bond" evidence="15">
    <location>
        <begin position="1005"/>
        <end position="1020"/>
    </location>
</feature>
<dbReference type="InterPro" id="IPR011042">
    <property type="entry name" value="6-blade_b-propeller_TolB-like"/>
</dbReference>
<comment type="subcellular location">
    <subcellularLocation>
        <location evidence="1">Cell membrane</location>
        <topology evidence="1">Single-pass type I membrane protein</topology>
    </subcellularLocation>
</comment>
<sequence>NGIPHKTCDEHQFQCLEDGHCIPQQWHCDGQHDCEDGSDESKCGNDTNCHGFRCKDNHCIPLHWKCDGQTDCPDASDEEQCPKKKLCPDTEFTCSNGTCLDRKLVCDGKKDCPDASDEGEHCNDICANATCSQKCRLTPAGPECYCDDGYKLQTDNKSCSDINECLNEGFCSQECTNLIGSYNCSCKEGYDLVNNTCRATGSEPLLLYSTLEEIRAIYLRSKRFFPVHKAIFKMASVDADPLESRIYWIEVSNKSSVYSVKIDGTGFSVVLNNANLPTGLMVPEDIAVDYVARNLYFTDSGLKQILACKMDGSMCHTLHNTNMDKPRAIALDPPEGLLYWTDWGNRTSGIYRSGMDGSRRATLVSQNVAWPNGLAVDHTTNRLFWADAQLQTIEYITLDGTTRKVVIKDEVFHPYSLAVFEDNLYWSDWNTFTLDTCNKFTGHKMNVVTRGNSKHIMGVHVYHPVTARSSSNPCWSNSCSHMCLIAPLNGHRCACPPGFSLDSNGLKCLINHNFPMLLVNDETSIYHIRPEAVGSIAAVELPTTHIDLIGRLVYDFKSKTLFATDLKKPAIYKINMTTMIRSDLVVNHVVAPEGLAFDSASQNLYWVDSSKGTVEVISTATSHTSIIVVDLSKPMDIALVLSIGKMFISTMGDDPSITMYDMDGKNEKLFNSIIGTPRSLAVHPSASLLYWADPKAEAIFSIDYLKPTSEPIALKSRVGNVMSIAVSEKYLYWTDSKHHVLYYLKHNTSHYHTISLPGIKAGPVSRKVAYAVAPVVKRSGDLNCADNNGGCSYLCLASPEGRSCTCPIGMELAKDGVSCIDCTSSEFRCSQGGKKCVPREFMCDGIKDCDDGSDEKCEKEPPQRCPGNDFRCSNGHCILASWKCDSRDDCGDNSDEIDCPLPVNCSKSQFTCPGGECIPLLWRCDGESDCTDSSDEKDCHKTACDEETEIRCDHGQCIPKSWACDGASDCFDSTDEQNCTSSPKTCGAEQFQCGDETCIDKVLVCDKRSDCEDGLDEKDCPHTNVTCGDGRYACSDGVTCIYDHEICDGYNDCSDGQEEVNCTRTADQCSSEEYFCVNNSRCISKRWICDGDNDCGDAEDENPENCTRRTRPTLPPYEKILDCEEYSCTLTGECIPWSKVCDKVNDCDDLMDEGPLCSKSCSGDNGGCSQNCQKTPQGSKCFCVPGYTLSFDGVTCEDTNECDMPGSCSHFCNNTKGGFKCSCAEGYFLEHDHKKCKADGGAAMLVYLLPDQIRSIELGTRTQRVIVSGHKADMRGMDYDSSEGIFFWSDWKDGTINSHTLHSNRGDVLLTTSVRPHFLRWDWIAQNIYYTDDEGSIVACRKDGKFCATVIHHVAPFINSFDIAPNSGLMFWTLWEVTLLRSSGVLERSELDGSHRIQIVSERIIWPTGVTVDHILKMVYWTDAKLNVMECADFHGLKRRTVVADDLYYPFSMAMFEDHVYWSDWGTDSLIRCDKFGGRNCLTLHKGNVKSEVVMVVHKVKQPKGVNRCANNSCDQICLPTRTNYVCKCSDDFKKDQSSCIKTTTTEELETTTELSCPDDYCNEGAKCIVSDGKFYCHCSSAFKGNRCEVQVAAVQDVYDYSWVVGLVFAILFICLLIGVTCVCRQNRDKLRKVSESVALNFRNSGWIRKSGRLVVDTDDGSACDELVLGKKGSFKQKGFGKSLFGKKPLVFADPESQEGDFKRWPSYDSGDSAFVSECPTREGSQLCIDESPVSGLRTKDGLVRFFHK</sequence>
<dbReference type="Pfam" id="PF14670">
    <property type="entry name" value="FXa_inhibition"/>
    <property type="match status" value="3"/>
</dbReference>
<dbReference type="PROSITE" id="PS01187">
    <property type="entry name" value="EGF_CA"/>
    <property type="match status" value="2"/>
</dbReference>
<feature type="repeat" description="LDL-receptor class B" evidence="16">
    <location>
        <begin position="293"/>
        <end position="335"/>
    </location>
</feature>
<dbReference type="PROSITE" id="PS01186">
    <property type="entry name" value="EGF_2"/>
    <property type="match status" value="2"/>
</dbReference>
<feature type="disulfide bond" evidence="15">
    <location>
        <begin position="884"/>
        <end position="899"/>
    </location>
</feature>
<organism evidence="19 20">
    <name type="scientific">Caerostris extrusa</name>
    <name type="common">Bark spider</name>
    <name type="synonym">Caerostris bankana</name>
    <dbReference type="NCBI Taxonomy" id="172846"/>
    <lineage>
        <taxon>Eukaryota</taxon>
        <taxon>Metazoa</taxon>
        <taxon>Ecdysozoa</taxon>
        <taxon>Arthropoda</taxon>
        <taxon>Chelicerata</taxon>
        <taxon>Arachnida</taxon>
        <taxon>Araneae</taxon>
        <taxon>Araneomorphae</taxon>
        <taxon>Entelegynae</taxon>
        <taxon>Araneoidea</taxon>
        <taxon>Araneidae</taxon>
        <taxon>Caerostris</taxon>
    </lineage>
</organism>
<keyword evidence="6 17" id="KW-0812">Transmembrane</keyword>
<dbReference type="GO" id="GO:0043235">
    <property type="term" value="C:receptor complex"/>
    <property type="evidence" value="ECO:0007669"/>
    <property type="project" value="TreeGrafter"/>
</dbReference>
<dbReference type="PROSITE" id="PS51120">
    <property type="entry name" value="LDLRB"/>
    <property type="match status" value="5"/>
</dbReference>
<evidence type="ECO:0000313" key="19">
    <source>
        <dbReference type="EMBL" id="GIY67583.1"/>
    </source>
</evidence>
<keyword evidence="4 14" id="KW-0245">EGF-like domain</keyword>
<dbReference type="InterPro" id="IPR018097">
    <property type="entry name" value="EGF_Ca-bd_CS"/>
</dbReference>
<feature type="transmembrane region" description="Helical" evidence="17">
    <location>
        <begin position="1601"/>
        <end position="1624"/>
    </location>
</feature>
<evidence type="ECO:0000313" key="20">
    <source>
        <dbReference type="Proteomes" id="UP001054945"/>
    </source>
</evidence>